<evidence type="ECO:0000313" key="2">
    <source>
        <dbReference type="Proteomes" id="UP000652176"/>
    </source>
</evidence>
<dbReference type="Proteomes" id="UP000652176">
    <property type="component" value="Unassembled WGS sequence"/>
</dbReference>
<reference evidence="1 2" key="1">
    <citation type="submission" date="2020-09" db="EMBL/GenBank/DDBJ databases">
        <title>Methylomonas albis sp. nov. and Methylomonas fluvii sp. nov.: Two cold-adapted methanotrophs from the River Elbe and an amended description of Methylovulum psychrotolerans strain Eb1.</title>
        <authorList>
            <person name="Bussmann I.K."/>
            <person name="Klings K.-W."/>
            <person name="Warnstedt J."/>
            <person name="Hoppert M."/>
            <person name="Saborowski A."/>
            <person name="Horn F."/>
            <person name="Liebner S."/>
        </authorList>
    </citation>
    <scope>NUCLEOTIDE SEQUENCE [LARGE SCALE GENOMIC DNA]</scope>
    <source>
        <strain evidence="1 2">EbA</strain>
    </source>
</reference>
<sequence>MASLDMQGAYDLSNAKINELITESAEGNYALGIINQKTNKFVVKYVGRSETDLNARLKQHVGRYPKFKFSYAASPKAAFEKVCQNYHDFGGSKKLLNHVHPTRPADVDWKCPCCDTFG</sequence>
<evidence type="ECO:0008006" key="3">
    <source>
        <dbReference type="Google" id="ProtNLM"/>
    </source>
</evidence>
<evidence type="ECO:0000313" key="1">
    <source>
        <dbReference type="EMBL" id="MBD9356753.1"/>
    </source>
</evidence>
<name>A0ABR9D3A7_9GAMM</name>
<protein>
    <recommendedName>
        <fullName evidence="3">GIY-YIG domain-containing protein</fullName>
    </recommendedName>
</protein>
<keyword evidence="2" id="KW-1185">Reference proteome</keyword>
<dbReference type="RefSeq" id="WP_192375080.1">
    <property type="nucleotide sequence ID" value="NZ_CAJHIV010000001.1"/>
</dbReference>
<dbReference type="EMBL" id="JACXSS010000001">
    <property type="protein sequence ID" value="MBD9356753.1"/>
    <property type="molecule type" value="Genomic_DNA"/>
</dbReference>
<proteinExistence type="predicted"/>
<organism evidence="1 2">
    <name type="scientific">Methylomonas albis</name>
    <dbReference type="NCBI Taxonomy" id="1854563"/>
    <lineage>
        <taxon>Bacteria</taxon>
        <taxon>Pseudomonadati</taxon>
        <taxon>Pseudomonadota</taxon>
        <taxon>Gammaproteobacteria</taxon>
        <taxon>Methylococcales</taxon>
        <taxon>Methylococcaceae</taxon>
        <taxon>Methylomonas</taxon>
    </lineage>
</organism>
<accession>A0ABR9D3A7</accession>
<gene>
    <name evidence="1" type="ORF">IE877_12815</name>
</gene>
<comment type="caution">
    <text evidence="1">The sequence shown here is derived from an EMBL/GenBank/DDBJ whole genome shotgun (WGS) entry which is preliminary data.</text>
</comment>